<evidence type="ECO:0000259" key="1">
    <source>
        <dbReference type="Pfam" id="PF04773"/>
    </source>
</evidence>
<dbReference type="PIRSF" id="PIRSF018266">
    <property type="entry name" value="FecR"/>
    <property type="match status" value="1"/>
</dbReference>
<proteinExistence type="predicted"/>
<dbReference type="AlphaFoldDB" id="A0AA49GIV5"/>
<accession>A0AA49GIV5</accession>
<dbReference type="InterPro" id="IPR006860">
    <property type="entry name" value="FecR"/>
</dbReference>
<reference evidence="3" key="1">
    <citation type="journal article" date="2023" name="Comput. Struct. Biotechnol. J.">
        <title>Discovery of a novel marine Bacteroidetes with a rich repertoire of carbohydrate-active enzymes.</title>
        <authorList>
            <person name="Chen B."/>
            <person name="Liu G."/>
            <person name="Chen Q."/>
            <person name="Wang H."/>
            <person name="Liu L."/>
            <person name="Tang K."/>
        </authorList>
    </citation>
    <scope>NUCLEOTIDE SEQUENCE</scope>
    <source>
        <strain evidence="3">TK19036</strain>
    </source>
</reference>
<feature type="domain" description="Protein FecR C-terminal" evidence="2">
    <location>
        <begin position="278"/>
        <end position="345"/>
    </location>
</feature>
<gene>
    <name evidence="3" type="ORF">K4G66_20785</name>
</gene>
<organism evidence="3">
    <name type="scientific">Roseihalotalea indica</name>
    <dbReference type="NCBI Taxonomy" id="2867963"/>
    <lineage>
        <taxon>Bacteria</taxon>
        <taxon>Pseudomonadati</taxon>
        <taxon>Bacteroidota</taxon>
        <taxon>Cytophagia</taxon>
        <taxon>Cytophagales</taxon>
        <taxon>Catalimonadaceae</taxon>
        <taxon>Roseihalotalea</taxon>
    </lineage>
</organism>
<dbReference type="Gene3D" id="2.60.120.1440">
    <property type="match status" value="1"/>
</dbReference>
<dbReference type="InterPro" id="IPR012373">
    <property type="entry name" value="Ferrdict_sens_TM"/>
</dbReference>
<evidence type="ECO:0000259" key="2">
    <source>
        <dbReference type="Pfam" id="PF16344"/>
    </source>
</evidence>
<reference evidence="3" key="2">
    <citation type="journal article" date="2024" name="Antonie Van Leeuwenhoek">
        <title>Roseihalotalea indica gen. nov., sp. nov., a halophilic Bacteroidetes from mesopelagic Southwest Indian Ocean with higher carbohydrate metabolic potential.</title>
        <authorList>
            <person name="Chen B."/>
            <person name="Zhang M."/>
            <person name="Lin D."/>
            <person name="Ye J."/>
            <person name="Tang K."/>
        </authorList>
    </citation>
    <scope>NUCLEOTIDE SEQUENCE</scope>
    <source>
        <strain evidence="3">TK19036</strain>
    </source>
</reference>
<protein>
    <submittedName>
        <fullName evidence="3">FecR domain-containing protein</fullName>
    </submittedName>
</protein>
<dbReference type="PANTHER" id="PTHR30273:SF2">
    <property type="entry name" value="PROTEIN FECR"/>
    <property type="match status" value="1"/>
</dbReference>
<dbReference type="InterPro" id="IPR032508">
    <property type="entry name" value="FecR_C"/>
</dbReference>
<dbReference type="EMBL" id="CP120682">
    <property type="protein sequence ID" value="WKN34813.1"/>
    <property type="molecule type" value="Genomic_DNA"/>
</dbReference>
<sequence length="347" mass="39763">MKNTESDIFSYLITNEDFRDWVLSPNEESNTFWKKWMEKHPESISEVKKAREFIERMTFSKEQLAPDELDGLLDKIMADEEPVRFTEGRVPENKTMFYGLSQWMKVAAILVICFLSAVVVNEFFPNEPLESLPVAVEWKTVDNPKGLKSNLILPDGTRVMLNSASSIQYPEIFSDSQRVVILKGEAFFEVVRNEKKPFIINTERMITEVLGTSFNIKAYADGEDQFTAVVSGKVKVSNTLGEVQILNPNEMGLIGKDNNINKTTFDVKYVTGWKDGIISFKRATFSEIKEELSMWYGVEFELAPGFEMSNVYTGEFTNETLENVMHGIAYSSEFEYEIKDGKVYVYN</sequence>
<dbReference type="GO" id="GO:0016989">
    <property type="term" value="F:sigma factor antagonist activity"/>
    <property type="evidence" value="ECO:0007669"/>
    <property type="project" value="TreeGrafter"/>
</dbReference>
<dbReference type="PANTHER" id="PTHR30273">
    <property type="entry name" value="PERIPLASMIC SIGNAL SENSOR AND SIGMA FACTOR ACTIVATOR FECR-RELATED"/>
    <property type="match status" value="1"/>
</dbReference>
<dbReference type="Pfam" id="PF16344">
    <property type="entry name" value="FecR_C"/>
    <property type="match status" value="1"/>
</dbReference>
<evidence type="ECO:0000313" key="3">
    <source>
        <dbReference type="EMBL" id="WKN34813.1"/>
    </source>
</evidence>
<name>A0AA49GIV5_9BACT</name>
<dbReference type="Pfam" id="PF04773">
    <property type="entry name" value="FecR"/>
    <property type="match status" value="1"/>
</dbReference>
<feature type="domain" description="FecR protein" evidence="1">
    <location>
        <begin position="146"/>
        <end position="235"/>
    </location>
</feature>
<dbReference type="Gene3D" id="3.55.50.30">
    <property type="match status" value="1"/>
</dbReference>